<evidence type="ECO:0008006" key="4">
    <source>
        <dbReference type="Google" id="ProtNLM"/>
    </source>
</evidence>
<comment type="caution">
    <text evidence="2">The sequence shown here is derived from an EMBL/GenBank/DDBJ whole genome shotgun (WGS) entry which is preliminary data.</text>
</comment>
<evidence type="ECO:0000313" key="3">
    <source>
        <dbReference type="Proteomes" id="UP000460272"/>
    </source>
</evidence>
<evidence type="ECO:0000256" key="1">
    <source>
        <dbReference type="SAM" id="Phobius"/>
    </source>
</evidence>
<evidence type="ECO:0000313" key="2">
    <source>
        <dbReference type="EMBL" id="TVZ01686.1"/>
    </source>
</evidence>
<dbReference type="AlphaFoldDB" id="A0A6P2BTY5"/>
<keyword evidence="1" id="KW-1133">Transmembrane helix</keyword>
<dbReference type="RefSeq" id="WP_145858475.1">
    <property type="nucleotide sequence ID" value="NZ_RPFW01000006.1"/>
</dbReference>
<proteinExistence type="predicted"/>
<keyword evidence="1" id="KW-0472">Membrane</keyword>
<keyword evidence="3" id="KW-1185">Reference proteome</keyword>
<reference evidence="2 3" key="1">
    <citation type="submission" date="2018-11" db="EMBL/GenBank/DDBJ databases">
        <title>Trebonia kvetii gen.nov., sp.nov., a novel acidophilic actinobacterium, and proposal of the new actinobacterial family Treboniaceae fam. nov.</title>
        <authorList>
            <person name="Rapoport D."/>
            <person name="Sagova-Mareckova M."/>
            <person name="Sedlacek I."/>
            <person name="Provaznik J."/>
            <person name="Kralova S."/>
            <person name="Pavlinic D."/>
            <person name="Benes V."/>
            <person name="Kopecky J."/>
        </authorList>
    </citation>
    <scope>NUCLEOTIDE SEQUENCE [LARGE SCALE GENOMIC DNA]</scope>
    <source>
        <strain evidence="2 3">15Tr583</strain>
    </source>
</reference>
<gene>
    <name evidence="2" type="ORF">EAS64_29905</name>
</gene>
<protein>
    <recommendedName>
        <fullName evidence="4">DUF4157 domain-containing protein</fullName>
    </recommendedName>
</protein>
<accession>A0A6P2BTY5</accession>
<sequence length="141" mass="15032">MHPRHRVRLAVNLLNGSTPAGFAVSAAGRARLARYPDGVLVGTGYRLPVPPAPAFTLGNVIIARQSVLAQDAALLRHEARHCTQYAWCGGLLMLPLYFTAAGVSWLLSGDPGSWNLFERAAGLADGGYTDRPLRGPFRGPA</sequence>
<dbReference type="EMBL" id="RPFW01000006">
    <property type="protein sequence ID" value="TVZ01686.1"/>
    <property type="molecule type" value="Genomic_DNA"/>
</dbReference>
<organism evidence="2 3">
    <name type="scientific">Trebonia kvetii</name>
    <dbReference type="NCBI Taxonomy" id="2480626"/>
    <lineage>
        <taxon>Bacteria</taxon>
        <taxon>Bacillati</taxon>
        <taxon>Actinomycetota</taxon>
        <taxon>Actinomycetes</taxon>
        <taxon>Streptosporangiales</taxon>
        <taxon>Treboniaceae</taxon>
        <taxon>Trebonia</taxon>
    </lineage>
</organism>
<dbReference type="Proteomes" id="UP000460272">
    <property type="component" value="Unassembled WGS sequence"/>
</dbReference>
<keyword evidence="1" id="KW-0812">Transmembrane</keyword>
<name>A0A6P2BTY5_9ACTN</name>
<feature type="transmembrane region" description="Helical" evidence="1">
    <location>
        <begin position="85"/>
        <end position="107"/>
    </location>
</feature>
<dbReference type="OrthoDB" id="3296472at2"/>